<feature type="compositionally biased region" description="Polar residues" evidence="1">
    <location>
        <begin position="48"/>
        <end position="57"/>
    </location>
</feature>
<dbReference type="AlphaFoldDB" id="A0AAU7UIR5"/>
<dbReference type="EMBL" id="CP158281">
    <property type="protein sequence ID" value="XBV88419.1"/>
    <property type="molecule type" value="Genomic_DNA"/>
</dbReference>
<protein>
    <submittedName>
        <fullName evidence="4">DUF4190 domain-containing protein</fullName>
    </submittedName>
</protein>
<feature type="transmembrane region" description="Helical" evidence="2">
    <location>
        <begin position="131"/>
        <end position="153"/>
    </location>
</feature>
<proteinExistence type="predicted"/>
<feature type="transmembrane region" description="Helical" evidence="2">
    <location>
        <begin position="174"/>
        <end position="201"/>
    </location>
</feature>
<keyword evidence="2" id="KW-0472">Membrane</keyword>
<feature type="compositionally biased region" description="Low complexity" evidence="1">
    <location>
        <begin position="29"/>
        <end position="47"/>
    </location>
</feature>
<gene>
    <name evidence="4" type="ORF">AAFP32_12740</name>
</gene>
<feature type="domain" description="DUF4190" evidence="3">
    <location>
        <begin position="131"/>
        <end position="185"/>
    </location>
</feature>
<evidence type="ECO:0000256" key="2">
    <source>
        <dbReference type="SAM" id="Phobius"/>
    </source>
</evidence>
<organism evidence="4">
    <name type="scientific">Brevibacterium koreense</name>
    <dbReference type="NCBI Taxonomy" id="3140787"/>
    <lineage>
        <taxon>Bacteria</taxon>
        <taxon>Bacillati</taxon>
        <taxon>Actinomycetota</taxon>
        <taxon>Actinomycetes</taxon>
        <taxon>Micrococcales</taxon>
        <taxon>Brevibacteriaceae</taxon>
        <taxon>Brevibacterium</taxon>
    </lineage>
</organism>
<evidence type="ECO:0000259" key="3">
    <source>
        <dbReference type="Pfam" id="PF13828"/>
    </source>
</evidence>
<dbReference type="Pfam" id="PF13828">
    <property type="entry name" value="DUF4190"/>
    <property type="match status" value="1"/>
</dbReference>
<sequence>MSVSYNPNYRPSDPPQVGSQQFNNGYGGSQPQPGYGSGQYQDQGQYSNPNQYQQTQPGPAIYSQPDAYSQPGAYGYSQPGAYSQPVTYGAPTMMVRPAVNSLSGWAMWMGIIGLAGGLVCSLLSLVPIIGILFSIVAMFLWIAPILAVIFGHVSRGQIRKTGEDGRGQATAGLVMGYIGIGFALLMIVIVIGVLGLGFLAAGMSY</sequence>
<dbReference type="InterPro" id="IPR025241">
    <property type="entry name" value="DUF4190"/>
</dbReference>
<dbReference type="KEGG" id="bkr:AAFP32_12740"/>
<feature type="region of interest" description="Disordered" evidence="1">
    <location>
        <begin position="1"/>
        <end position="61"/>
    </location>
</feature>
<reference evidence="4" key="1">
    <citation type="submission" date="2024-06" db="EMBL/GenBank/DDBJ databases">
        <title>Brevibacterium koreense sp. nov., isolated from jogae-jeotgal, a Korean fermented seafood.</title>
        <authorList>
            <person name="Whon T.W."/>
            <person name="Nam S."/>
            <person name="Kim Y."/>
        </authorList>
    </citation>
    <scope>NUCLEOTIDE SEQUENCE</scope>
    <source>
        <strain evidence="4">CBA3109</strain>
    </source>
</reference>
<accession>A0AAU7UIR5</accession>
<evidence type="ECO:0000313" key="4">
    <source>
        <dbReference type="EMBL" id="XBV88419.1"/>
    </source>
</evidence>
<feature type="transmembrane region" description="Helical" evidence="2">
    <location>
        <begin position="102"/>
        <end position="125"/>
    </location>
</feature>
<dbReference type="RefSeq" id="WP_350269443.1">
    <property type="nucleotide sequence ID" value="NZ_CP158281.1"/>
</dbReference>
<evidence type="ECO:0000256" key="1">
    <source>
        <dbReference type="SAM" id="MobiDB-lite"/>
    </source>
</evidence>
<keyword evidence="2" id="KW-0812">Transmembrane</keyword>
<name>A0AAU7UIR5_9MICO</name>
<keyword evidence="2" id="KW-1133">Transmembrane helix</keyword>